<dbReference type="AlphaFoldDB" id="A0A1I4RG64"/>
<gene>
    <name evidence="1" type="ORF">SAMN05444143_101337</name>
</gene>
<organism evidence="1 2">
    <name type="scientific">Flavobacterium succinicans</name>
    <dbReference type="NCBI Taxonomy" id="29536"/>
    <lineage>
        <taxon>Bacteria</taxon>
        <taxon>Pseudomonadati</taxon>
        <taxon>Bacteroidota</taxon>
        <taxon>Flavobacteriia</taxon>
        <taxon>Flavobacteriales</taxon>
        <taxon>Flavobacteriaceae</taxon>
        <taxon>Flavobacterium</taxon>
    </lineage>
</organism>
<evidence type="ECO:0000313" key="1">
    <source>
        <dbReference type="EMBL" id="SFM50920.1"/>
    </source>
</evidence>
<name>A0A1I4RG64_9FLAO</name>
<accession>A0A1I4RG64</accession>
<keyword evidence="2" id="KW-1185">Reference proteome</keyword>
<sequence length="29" mass="3426">MDLQMAIYILKNKNTIAQQLHEIWVLGKL</sequence>
<proteinExistence type="predicted"/>
<dbReference type="EMBL" id="FOUT01000001">
    <property type="protein sequence ID" value="SFM50920.1"/>
    <property type="molecule type" value="Genomic_DNA"/>
</dbReference>
<evidence type="ECO:0000313" key="2">
    <source>
        <dbReference type="Proteomes" id="UP000182961"/>
    </source>
</evidence>
<protein>
    <submittedName>
        <fullName evidence="1">Uncharacterized protein</fullName>
    </submittedName>
</protein>
<reference evidence="2" key="1">
    <citation type="submission" date="2016-10" db="EMBL/GenBank/DDBJ databases">
        <authorList>
            <person name="Varghese N."/>
            <person name="Submissions S."/>
        </authorList>
    </citation>
    <scope>NUCLEOTIDE SEQUENCE [LARGE SCALE GENOMIC DNA]</scope>
    <source>
        <strain evidence="2">DSM 4002</strain>
    </source>
</reference>
<dbReference type="Proteomes" id="UP000182961">
    <property type="component" value="Unassembled WGS sequence"/>
</dbReference>